<evidence type="ECO:0000313" key="2">
    <source>
        <dbReference type="EMBL" id="GJG34368.1"/>
    </source>
</evidence>
<reference evidence="2" key="1">
    <citation type="submission" date="2021-08" db="EMBL/GenBank/DDBJ databases">
        <title>Prevotella lacticifex sp. nov., isolated from rumen of cow.</title>
        <authorList>
            <person name="Shinkai T."/>
            <person name="Ikeyama N."/>
            <person name="Kumagai M."/>
            <person name="Ohmori H."/>
            <person name="Sakamoto M."/>
            <person name="Ohkuma M."/>
            <person name="Mitsumori M."/>
        </authorList>
    </citation>
    <scope>NUCLEOTIDE SEQUENCE</scope>
    <source>
        <strain evidence="2">JCM 8259</strain>
    </source>
</reference>
<comment type="caution">
    <text evidence="2">The sequence shown here is derived from an EMBL/GenBank/DDBJ whole genome shotgun (WGS) entry which is preliminary data.</text>
</comment>
<feature type="chain" id="PRO_5041407555" description="Lipoprotein" evidence="1">
    <location>
        <begin position="23"/>
        <end position="807"/>
    </location>
</feature>
<evidence type="ECO:0000313" key="3">
    <source>
        <dbReference type="Proteomes" id="UP000887097"/>
    </source>
</evidence>
<keyword evidence="1" id="KW-0732">Signal</keyword>
<proteinExistence type="predicted"/>
<protein>
    <recommendedName>
        <fullName evidence="4">Lipoprotein</fullName>
    </recommendedName>
</protein>
<dbReference type="EMBL" id="BPTT01000001">
    <property type="protein sequence ID" value="GJG34368.1"/>
    <property type="molecule type" value="Genomic_DNA"/>
</dbReference>
<feature type="signal peptide" evidence="1">
    <location>
        <begin position="1"/>
        <end position="22"/>
    </location>
</feature>
<dbReference type="RefSeq" id="WP_224083045.1">
    <property type="nucleotide sequence ID" value="NZ_BPTT01000001.1"/>
</dbReference>
<dbReference type="Proteomes" id="UP000887097">
    <property type="component" value="Unassembled WGS sequence"/>
</dbReference>
<evidence type="ECO:0008006" key="4">
    <source>
        <dbReference type="Google" id="ProtNLM"/>
    </source>
</evidence>
<accession>A0AA37MG16</accession>
<organism evidence="2 3">
    <name type="scientific">Xylanibacter ruminicola</name>
    <name type="common">Prevotella ruminicola</name>
    <dbReference type="NCBI Taxonomy" id="839"/>
    <lineage>
        <taxon>Bacteria</taxon>
        <taxon>Pseudomonadati</taxon>
        <taxon>Bacteroidota</taxon>
        <taxon>Bacteroidia</taxon>
        <taxon>Bacteroidales</taxon>
        <taxon>Prevotellaceae</taxon>
        <taxon>Xylanibacter</taxon>
    </lineage>
</organism>
<dbReference type="PROSITE" id="PS51257">
    <property type="entry name" value="PROKAR_LIPOPROTEIN"/>
    <property type="match status" value="1"/>
</dbReference>
<dbReference type="Gene3D" id="2.60.120.260">
    <property type="entry name" value="Galactose-binding domain-like"/>
    <property type="match status" value="1"/>
</dbReference>
<dbReference type="SUPFAM" id="SSF49785">
    <property type="entry name" value="Galactose-binding domain-like"/>
    <property type="match status" value="1"/>
</dbReference>
<dbReference type="InterPro" id="IPR008979">
    <property type="entry name" value="Galactose-bd-like_sf"/>
</dbReference>
<evidence type="ECO:0000256" key="1">
    <source>
        <dbReference type="SAM" id="SignalP"/>
    </source>
</evidence>
<dbReference type="AlphaFoldDB" id="A0AA37MG16"/>
<sequence length="807" mass="88673">MKNLIKYTMGALAAGVMMTACSPEKFDGADPNGIPSVSGVDFNISVDQETNQMIANYTPQPGTYPIWIINGNTYSKLQEVGFQNPEAGTYTIDMKLGNRNGFSQGVISKTFTFNETKIDYSADFRRICDKEWRIANKEQGHLGCGPAGTAATEWWSAAPNDKKDFGVYDDRITFTATTRKGGSYTYNAGADGNTYVNKGVTKWNTQNDNADVDVAVGNQTSSWSFEIYDWEDAEGNVTKQTYIQLADNTAFPYISSDAQYENPKFRIETLTATKLVLVYDAPDRGIAWRYILTSAPDERLVEEQGFDANSDFNLWKGITPNATFYFNPGWGTERTGEMEAGYTGGNNDYTVTVPDACSDRWQAQFHLHTDLNLKAGTNYDFSVIFNADKDIDGVTVKLTDEADADAIIDVADVNLKAGQDIVFWQSDIAGKDLSKVKLVFDFGHATGATKINVSNVVIKDHANDDGTIVSGGGEEGEKPVMDWNYESGANLWKAVDDGTVASEFAYWFADDSWTQITSPVCTHSGDTYELTMPDGIGGSQWQGQFHIDTKLTASASKAYNFYCVLEADNDCAGVTFKLTDGGDSNFLLEERIPVKADEPLIVKREGLTLKDGADADQLRMFFDFGGTPAGTHVKISKIYLEEAVVLNYDDASNLWKGVDDGSVKSTFAYWFANDAWTELANQPVATRNGDTVELTLPEGMGGSQWQGQFHIDTELTAKANKEYHFQVVVTADADCPGVTIKLTDSGDSNFFCEGRHDIKADEPYTFTLKNATLKEGTDASAIRLFFDFGGSTPGTKVKISKIVFKEA</sequence>
<gene>
    <name evidence="2" type="ORF">PRMUPPPA20_24770</name>
</gene>
<name>A0AA37MG16_XYLRU</name>